<dbReference type="AlphaFoldDB" id="A0A1Q9LS45"/>
<organism evidence="2 3">
    <name type="scientific">Actinokineospora bangkokensis</name>
    <dbReference type="NCBI Taxonomy" id="1193682"/>
    <lineage>
        <taxon>Bacteria</taxon>
        <taxon>Bacillati</taxon>
        <taxon>Actinomycetota</taxon>
        <taxon>Actinomycetes</taxon>
        <taxon>Pseudonocardiales</taxon>
        <taxon>Pseudonocardiaceae</taxon>
        <taxon>Actinokineospora</taxon>
    </lineage>
</organism>
<dbReference type="Pfam" id="PF00550">
    <property type="entry name" value="PP-binding"/>
    <property type="match status" value="1"/>
</dbReference>
<name>A0A1Q9LS45_9PSEU</name>
<accession>A0A1Q9LS45</accession>
<dbReference type="InterPro" id="IPR009081">
    <property type="entry name" value="PP-bd_ACP"/>
</dbReference>
<keyword evidence="3" id="KW-1185">Reference proteome</keyword>
<dbReference type="PROSITE" id="PS50075">
    <property type="entry name" value="CARRIER"/>
    <property type="match status" value="1"/>
</dbReference>
<evidence type="ECO:0000313" key="3">
    <source>
        <dbReference type="Proteomes" id="UP000186040"/>
    </source>
</evidence>
<sequence length="84" mass="9043">MGRVEADGVRRVVHEVIGEVLPDVAVDGISGSQHLRDLGADSVERVEIIMAVRARLGVREPLGSFAALPDLDRLVEFLCAVRPA</sequence>
<reference evidence="2 3" key="1">
    <citation type="submission" date="2016-10" db="EMBL/GenBank/DDBJ databases">
        <title>The Draft Genome Sequence of Actinokineospora bangkokensis 44EHWT reveals the biosynthetic pathway of antifungal compounds Thailandins with unusual extender unit butylmalonyl-CoA.</title>
        <authorList>
            <person name="Greule A."/>
            <person name="Intra B."/>
            <person name="Flemming S."/>
            <person name="Rommel M.G."/>
            <person name="Panbangred W."/>
            <person name="Bechthold A."/>
        </authorList>
    </citation>
    <scope>NUCLEOTIDE SEQUENCE [LARGE SCALE GENOMIC DNA]</scope>
    <source>
        <strain evidence="2 3">44EHW</strain>
    </source>
</reference>
<dbReference type="EMBL" id="MKQR01000006">
    <property type="protein sequence ID" value="OLR94821.1"/>
    <property type="molecule type" value="Genomic_DNA"/>
</dbReference>
<protein>
    <submittedName>
        <fullName evidence="2">Phosphopantetheine-binding protein</fullName>
    </submittedName>
</protein>
<proteinExistence type="predicted"/>
<evidence type="ECO:0000313" key="2">
    <source>
        <dbReference type="EMBL" id="OLR94821.1"/>
    </source>
</evidence>
<dbReference type="STRING" id="1193682.BJP25_09315"/>
<dbReference type="SUPFAM" id="SSF47336">
    <property type="entry name" value="ACP-like"/>
    <property type="match status" value="1"/>
</dbReference>
<evidence type="ECO:0000259" key="1">
    <source>
        <dbReference type="PROSITE" id="PS50075"/>
    </source>
</evidence>
<dbReference type="RefSeq" id="WP_075973388.1">
    <property type="nucleotide sequence ID" value="NZ_MKQR01000006.1"/>
</dbReference>
<dbReference type="Proteomes" id="UP000186040">
    <property type="component" value="Unassembled WGS sequence"/>
</dbReference>
<feature type="domain" description="Carrier" evidence="1">
    <location>
        <begin position="3"/>
        <end position="82"/>
    </location>
</feature>
<dbReference type="Gene3D" id="1.10.1200.10">
    <property type="entry name" value="ACP-like"/>
    <property type="match status" value="1"/>
</dbReference>
<gene>
    <name evidence="2" type="ORF">BJP25_09315</name>
</gene>
<comment type="caution">
    <text evidence="2">The sequence shown here is derived from an EMBL/GenBank/DDBJ whole genome shotgun (WGS) entry which is preliminary data.</text>
</comment>
<dbReference type="OrthoDB" id="4271696at2"/>
<dbReference type="InterPro" id="IPR036736">
    <property type="entry name" value="ACP-like_sf"/>
</dbReference>